<gene>
    <name evidence="2" type="ORF">SAMN05444920_103511</name>
</gene>
<name>A0A1H6BMR6_9ACTN</name>
<evidence type="ECO:0000259" key="1">
    <source>
        <dbReference type="Pfam" id="PF03235"/>
    </source>
</evidence>
<dbReference type="PANTHER" id="PTHR37292">
    <property type="entry name" value="VNG6097C"/>
    <property type="match status" value="1"/>
</dbReference>
<evidence type="ECO:0000313" key="3">
    <source>
        <dbReference type="Proteomes" id="UP000236732"/>
    </source>
</evidence>
<dbReference type="RefSeq" id="WP_103956554.1">
    <property type="nucleotide sequence ID" value="NZ_FNVT01000003.1"/>
</dbReference>
<dbReference type="EMBL" id="FNVT01000003">
    <property type="protein sequence ID" value="SEG61932.1"/>
    <property type="molecule type" value="Genomic_DNA"/>
</dbReference>
<accession>A0A1H6BMR6</accession>
<dbReference type="InterPro" id="IPR004919">
    <property type="entry name" value="GmrSD_N"/>
</dbReference>
<sequence>MDGLPIRRVIEHVISGSLRIPAFQRGFVWDAERVAFLMDSIYKGYPFGAAILWRTKEQLKTERALGPFTLPDRQPEYPIDYVLDGQQRLTSVFGVFQTEIPADGDTSWTNIYFDMEASENFQDSRFVALDPQEADLERYFPIGTFFDVLGYRNATKGLDAQKASLIDSVQATFKEAQIPIQYIETDNRAKVAIVFERVNRMGVELDVFQLLSAWTWSEDFDLQNKFTELADDLKPFGFESVGDDTNLLLRCCAAVVKHDVSPGALVSMDGSEVRDRFSEVENGIKGAIDFLRNNFNVESLDNLPYSTLIVPLSVFFAVGQGKSVKLSTSQRETLIRWVWRACFSRRFSAGVIRNLNRDIEEAQKLRTLGKSALAQINVSIDAPFFSEQFSVRTTNTKTFVMLLAHSRPLSYVSGQPISLASVLQNYNRNEFHHLYPQAFLKKLEYAAPEINRLANFVFMSSQDNKTLGGVAPSIYRGRMDSVAVPKILERSLCPASLFDDDFEAFIEDRSQMLVDAAKRLIGS</sequence>
<keyword evidence="3" id="KW-1185">Reference proteome</keyword>
<dbReference type="PANTHER" id="PTHR37292:SF2">
    <property type="entry name" value="DUF262 DOMAIN-CONTAINING PROTEIN"/>
    <property type="match status" value="1"/>
</dbReference>
<dbReference type="Pfam" id="PF03235">
    <property type="entry name" value="GmrSD_N"/>
    <property type="match status" value="1"/>
</dbReference>
<evidence type="ECO:0000313" key="2">
    <source>
        <dbReference type="EMBL" id="SEG61932.1"/>
    </source>
</evidence>
<organism evidence="2 3">
    <name type="scientific">Nonomuraea solani</name>
    <dbReference type="NCBI Taxonomy" id="1144553"/>
    <lineage>
        <taxon>Bacteria</taxon>
        <taxon>Bacillati</taxon>
        <taxon>Actinomycetota</taxon>
        <taxon>Actinomycetes</taxon>
        <taxon>Streptosporangiales</taxon>
        <taxon>Streptosporangiaceae</taxon>
        <taxon>Nonomuraea</taxon>
    </lineage>
</organism>
<dbReference type="Proteomes" id="UP000236732">
    <property type="component" value="Unassembled WGS sequence"/>
</dbReference>
<feature type="domain" description="GmrSD restriction endonucleases N-terminal" evidence="1">
    <location>
        <begin position="12"/>
        <end position="214"/>
    </location>
</feature>
<protein>
    <recommendedName>
        <fullName evidence="1">GmrSD restriction endonucleases N-terminal domain-containing protein</fullName>
    </recommendedName>
</protein>
<reference evidence="2 3" key="1">
    <citation type="submission" date="2016-10" db="EMBL/GenBank/DDBJ databases">
        <authorList>
            <person name="de Groot N.N."/>
        </authorList>
    </citation>
    <scope>NUCLEOTIDE SEQUENCE [LARGE SCALE GENOMIC DNA]</scope>
    <source>
        <strain evidence="2 3">CGMCC 4.7037</strain>
    </source>
</reference>
<dbReference type="AlphaFoldDB" id="A0A1H6BMR6"/>
<proteinExistence type="predicted"/>
<dbReference type="OrthoDB" id="9787127at2"/>